<feature type="region of interest" description="Disordered" evidence="1">
    <location>
        <begin position="176"/>
        <end position="204"/>
    </location>
</feature>
<sequence>MDPVDAARRLVDERLPNAVGAFLAGSVLTAARTPRSDLDIVVIRADDQPVFRETLRYADWPVELFVQTPTSYERFLTREIAARRSPLLSMISTSVVLVDHDGVAACLQADARRRRAHGPPAVTVVELEDLQDGLSDLLDDLDGTADPNEMSFVAVQVFADTARLALTLAGTWLGGGKMARPPPARQQPQPAHPAHRGPSLGDSR</sequence>
<accession>A0A6V8L7F0</accession>
<protein>
    <submittedName>
        <fullName evidence="2">Nucleotidyltransferase</fullName>
    </submittedName>
</protein>
<comment type="caution">
    <text evidence="2">The sequence shown here is derived from an EMBL/GenBank/DDBJ whole genome shotgun (WGS) entry which is preliminary data.</text>
</comment>
<evidence type="ECO:0000313" key="2">
    <source>
        <dbReference type="EMBL" id="GFJ89927.1"/>
    </source>
</evidence>
<dbReference type="InterPro" id="IPR043519">
    <property type="entry name" value="NT_sf"/>
</dbReference>
<dbReference type="AlphaFoldDB" id="A0A6V8L7F0"/>
<evidence type="ECO:0000256" key="1">
    <source>
        <dbReference type="SAM" id="MobiDB-lite"/>
    </source>
</evidence>
<dbReference type="Proteomes" id="UP000482960">
    <property type="component" value="Unassembled WGS sequence"/>
</dbReference>
<dbReference type="GO" id="GO:0016740">
    <property type="term" value="F:transferase activity"/>
    <property type="evidence" value="ECO:0007669"/>
    <property type="project" value="UniProtKB-KW"/>
</dbReference>
<reference evidence="2 3" key="1">
    <citation type="submission" date="2020-03" db="EMBL/GenBank/DDBJ databases">
        <title>Whole genome shotgun sequence of Phytohabitans rumicis NBRC 108638.</title>
        <authorList>
            <person name="Komaki H."/>
            <person name="Tamura T."/>
        </authorList>
    </citation>
    <scope>NUCLEOTIDE SEQUENCE [LARGE SCALE GENOMIC DNA]</scope>
    <source>
        <strain evidence="2 3">NBRC 108638</strain>
    </source>
</reference>
<keyword evidence="2" id="KW-0808">Transferase</keyword>
<reference evidence="2 3" key="2">
    <citation type="submission" date="2020-03" db="EMBL/GenBank/DDBJ databases">
        <authorList>
            <person name="Ichikawa N."/>
            <person name="Kimura A."/>
            <person name="Kitahashi Y."/>
            <person name="Uohara A."/>
        </authorList>
    </citation>
    <scope>NUCLEOTIDE SEQUENCE [LARGE SCALE GENOMIC DNA]</scope>
    <source>
        <strain evidence="2 3">NBRC 108638</strain>
    </source>
</reference>
<dbReference type="Gene3D" id="3.30.460.10">
    <property type="entry name" value="Beta Polymerase, domain 2"/>
    <property type="match status" value="1"/>
</dbReference>
<dbReference type="SUPFAM" id="SSF81301">
    <property type="entry name" value="Nucleotidyltransferase"/>
    <property type="match status" value="1"/>
</dbReference>
<dbReference type="CDD" id="cd05403">
    <property type="entry name" value="NT_KNTase_like"/>
    <property type="match status" value="1"/>
</dbReference>
<dbReference type="EMBL" id="BLPG01000001">
    <property type="protein sequence ID" value="GFJ89927.1"/>
    <property type="molecule type" value="Genomic_DNA"/>
</dbReference>
<dbReference type="RefSeq" id="WP_173077401.1">
    <property type="nucleotide sequence ID" value="NZ_BAABJB010000007.1"/>
</dbReference>
<gene>
    <name evidence="2" type="ORF">Prum_035690</name>
</gene>
<proteinExistence type="predicted"/>
<evidence type="ECO:0000313" key="3">
    <source>
        <dbReference type="Proteomes" id="UP000482960"/>
    </source>
</evidence>
<keyword evidence="3" id="KW-1185">Reference proteome</keyword>
<organism evidence="2 3">
    <name type="scientific">Phytohabitans rumicis</name>
    <dbReference type="NCBI Taxonomy" id="1076125"/>
    <lineage>
        <taxon>Bacteria</taxon>
        <taxon>Bacillati</taxon>
        <taxon>Actinomycetota</taxon>
        <taxon>Actinomycetes</taxon>
        <taxon>Micromonosporales</taxon>
        <taxon>Micromonosporaceae</taxon>
    </lineage>
</organism>
<name>A0A6V8L7F0_9ACTN</name>